<dbReference type="GO" id="GO:0000271">
    <property type="term" value="P:polysaccharide biosynthetic process"/>
    <property type="evidence" value="ECO:0007669"/>
    <property type="project" value="InterPro"/>
</dbReference>
<accession>A0A7W9E6V2</accession>
<reference evidence="1 2" key="1">
    <citation type="submission" date="2020-08" db="EMBL/GenBank/DDBJ databases">
        <title>Genomic Encyclopedia of Type Strains, Phase IV (KMG-IV): sequencing the most valuable type-strain genomes for metagenomic binning, comparative biology and taxonomic classification.</title>
        <authorList>
            <person name="Goeker M."/>
        </authorList>
    </citation>
    <scope>NUCLEOTIDE SEQUENCE [LARGE SCALE GENOMIC DNA]</scope>
    <source>
        <strain evidence="1 2">DSM 24448</strain>
    </source>
</reference>
<name>A0A7W9E6V2_9CAUL</name>
<organism evidence="1 2">
    <name type="scientific">Brevundimonas halotolerans</name>
    <dbReference type="NCBI Taxonomy" id="69670"/>
    <lineage>
        <taxon>Bacteria</taxon>
        <taxon>Pseudomonadati</taxon>
        <taxon>Pseudomonadota</taxon>
        <taxon>Alphaproteobacteria</taxon>
        <taxon>Caulobacterales</taxon>
        <taxon>Caulobacteraceae</taxon>
        <taxon>Brevundimonas</taxon>
    </lineage>
</organism>
<protein>
    <submittedName>
        <fullName evidence="1">Capsular polysaccharide export protein</fullName>
    </submittedName>
</protein>
<evidence type="ECO:0000313" key="2">
    <source>
        <dbReference type="Proteomes" id="UP000548978"/>
    </source>
</evidence>
<dbReference type="Proteomes" id="UP000548978">
    <property type="component" value="Unassembled WGS sequence"/>
</dbReference>
<keyword evidence="2" id="KW-1185">Reference proteome</keyword>
<sequence length="370" mass="41279">MRRLILNMGDRFDWRRGGGRTHREPFDAFRTALPDWIEEFTDVIVFGDTSPHARAVLAAARIRGLDTWVLENGYFRPDWITLERTGVNAEGCSPADPEAYANVQAREPRPVPVGRILPWHVTHISLYYFIELIGRRAFPHFRPEYDPPPWRQAFGHVGRALKSRRAATRKRLRTVLKGGLPFVLVCLQRDGDSQLVRHSSLPTNAAFLARVLDSFATHAPPELHLVVKGHPLDAGVIDMEAQTGRLAEACGVSARVHYLDGGTLADLCRASRGLVVNNSSAALSALGFGTPVKVLGQAFFDMEGLTDPRPLDQFWSAPRAPDPDLFARFRTWVIDNTQINGGFHGPAVRRETARAVVQRFALDFRAGPRV</sequence>
<dbReference type="GO" id="GO:0015774">
    <property type="term" value="P:polysaccharide transport"/>
    <property type="evidence" value="ECO:0007669"/>
    <property type="project" value="InterPro"/>
</dbReference>
<dbReference type="AlphaFoldDB" id="A0A7W9E6V2"/>
<gene>
    <name evidence="1" type="ORF">FHS65_001448</name>
</gene>
<dbReference type="RefSeq" id="WP_241153201.1">
    <property type="nucleotide sequence ID" value="NZ_JACIJB010000005.1"/>
</dbReference>
<proteinExistence type="predicted"/>
<comment type="caution">
    <text evidence="1">The sequence shown here is derived from an EMBL/GenBank/DDBJ whole genome shotgun (WGS) entry which is preliminary data.</text>
</comment>
<evidence type="ECO:0000313" key="1">
    <source>
        <dbReference type="EMBL" id="MBB5660697.1"/>
    </source>
</evidence>
<dbReference type="CDD" id="cd16441">
    <property type="entry name" value="beta_Kdo_transferase_KpsS"/>
    <property type="match status" value="1"/>
</dbReference>
<dbReference type="EMBL" id="JACIJB010000005">
    <property type="protein sequence ID" value="MBB5660697.1"/>
    <property type="molecule type" value="Genomic_DNA"/>
</dbReference>
<dbReference type="Pfam" id="PF05159">
    <property type="entry name" value="Capsule_synth"/>
    <property type="match status" value="1"/>
</dbReference>
<dbReference type="InterPro" id="IPR007833">
    <property type="entry name" value="Capsule_polysaccharide_synth"/>
</dbReference>